<dbReference type="EMBL" id="JAHRIN010010873">
    <property type="protein sequence ID" value="MEQ2195362.1"/>
    <property type="molecule type" value="Genomic_DNA"/>
</dbReference>
<sequence>KSMYFIAILCEVKWKWFLLFICLILRSDWFLSVFLSVLNESSQEELSIRDVRILPNLNASYLPMMPDGSVLLVDNVWYVPGSGSLQVSVSSRSKRSELRSVPLLVCSHQSGEVGMGSFCRVDSRACRLPSMLCALEEHDFLFQLHLNDVPQDDSNEVSGLVNALWVDGG</sequence>
<keyword evidence="3" id="KW-1185">Reference proteome</keyword>
<feature type="domain" description="TRAPP14 N-terminal" evidence="1">
    <location>
        <begin position="105"/>
        <end position="156"/>
    </location>
</feature>
<evidence type="ECO:0000313" key="2">
    <source>
        <dbReference type="EMBL" id="MEQ2195362.1"/>
    </source>
</evidence>
<evidence type="ECO:0000259" key="1">
    <source>
        <dbReference type="Pfam" id="PF15806"/>
    </source>
</evidence>
<protein>
    <recommendedName>
        <fullName evidence="1">TRAPP14 N-terminal domain-containing protein</fullName>
    </recommendedName>
</protein>
<dbReference type="Pfam" id="PF15806">
    <property type="entry name" value="TRAPP14_N"/>
    <property type="match status" value="2"/>
</dbReference>
<accession>A0ABV0QHQ6</accession>
<proteinExistence type="predicted"/>
<dbReference type="Proteomes" id="UP001434883">
    <property type="component" value="Unassembled WGS sequence"/>
</dbReference>
<feature type="domain" description="TRAPP14 N-terminal" evidence="1">
    <location>
        <begin position="34"/>
        <end position="81"/>
    </location>
</feature>
<dbReference type="PANTHER" id="PTHR16096">
    <property type="entry name" value="MICROTUBULE-ASSOCIATED PROTEIN 11"/>
    <property type="match status" value="1"/>
</dbReference>
<organism evidence="2 3">
    <name type="scientific">Xenoophorus captivus</name>
    <dbReference type="NCBI Taxonomy" id="1517983"/>
    <lineage>
        <taxon>Eukaryota</taxon>
        <taxon>Metazoa</taxon>
        <taxon>Chordata</taxon>
        <taxon>Craniata</taxon>
        <taxon>Vertebrata</taxon>
        <taxon>Euteleostomi</taxon>
        <taxon>Actinopterygii</taxon>
        <taxon>Neopterygii</taxon>
        <taxon>Teleostei</taxon>
        <taxon>Neoteleostei</taxon>
        <taxon>Acanthomorphata</taxon>
        <taxon>Ovalentaria</taxon>
        <taxon>Atherinomorphae</taxon>
        <taxon>Cyprinodontiformes</taxon>
        <taxon>Goodeidae</taxon>
        <taxon>Xenoophorus</taxon>
    </lineage>
</organism>
<reference evidence="2 3" key="1">
    <citation type="submission" date="2021-06" db="EMBL/GenBank/DDBJ databases">
        <authorList>
            <person name="Palmer J.M."/>
        </authorList>
    </citation>
    <scope>NUCLEOTIDE SEQUENCE [LARGE SCALE GENOMIC DNA]</scope>
    <source>
        <strain evidence="2 3">XC_2019</strain>
        <tissue evidence="2">Muscle</tissue>
    </source>
</reference>
<feature type="non-terminal residue" evidence="2">
    <location>
        <position position="1"/>
    </location>
</feature>
<dbReference type="InterPro" id="IPR031626">
    <property type="entry name" value="TRAPPC14"/>
</dbReference>
<dbReference type="PANTHER" id="PTHR16096:SF8">
    <property type="entry name" value="TRAFFICKING PROTEIN PARTICLE COMPLEX SUBUNIT 14"/>
    <property type="match status" value="1"/>
</dbReference>
<evidence type="ECO:0000313" key="3">
    <source>
        <dbReference type="Proteomes" id="UP001434883"/>
    </source>
</evidence>
<gene>
    <name evidence="2" type="ORF">XENOCAPTIV_011566</name>
</gene>
<comment type="caution">
    <text evidence="2">The sequence shown here is derived from an EMBL/GenBank/DDBJ whole genome shotgun (WGS) entry which is preliminary data.</text>
</comment>
<name>A0ABV0QHQ6_9TELE</name>
<dbReference type="InterPro" id="IPR055453">
    <property type="entry name" value="TRAPP14_N"/>
</dbReference>